<reference evidence="9 10" key="1">
    <citation type="submission" date="2025-04" db="UniProtKB">
        <authorList>
            <consortium name="RefSeq"/>
        </authorList>
    </citation>
    <scope>IDENTIFICATION</scope>
    <source>
        <tissue evidence="9 10">Whole sample</tissue>
    </source>
</reference>
<feature type="compositionally biased region" description="Polar residues" evidence="5">
    <location>
        <begin position="403"/>
        <end position="426"/>
    </location>
</feature>
<sequence>MEEIAALSRCPICSKLPTSPKRLLCGHGFCLTCLKTHLEDYRGKPSFPCPKCECVITAHANQEVDPDDATSLPDDETVQEFISAKDGNVECVSHLRADIDSYCKTCLVPLCVLCRQGGHSDCDVTRLDGRLSGAFQDTKETIMKKMKQIVSELSETHSDLMPKGRQLLMKKEQTALGISDYFSDLRQKVTQYLIQQEQKVQEDLENLVLLEKDLLQEDLKLCTVVLEDLEGKFAAFKKICSESDTFSETSALRICTGMNRHLTHVDSVKNKLSKESPETRFIINTELEDAMTSTDLIKIEVINTRQYDQRRDTTLSTSEQTTGERSADDNEDDDSGSSSSVASSETDTESEDEPDDPPGAGNNTGQSNVFIEISDTEEPPPPYPGISHDQTTNDIVDHLVEQSSQQNDQQIKPSLSDVISGNSPRTFQHLRPVPSAPPPSLIDRTEDGSGSADSEGHGRSASPQPVRYVISGRPQVTDERSPMPLRRHHHHSIPNQPQSRQSVDRRRSRDRPGTNLRLQYCWKAASTAIGDMKPPRIFGLSWIDHEYLLLADRWNHRLKVVHSSGNVVHVFSLGNFQPWDIADMPNKYCAIALPEAKMIYIMLYIKPELLIKKKIPTKRGYSVLTYNPSDQTFIGATLSQFFSPPGIDILNKEGHILTSCYPENTGRTFLSYPRGIAVVDDRIMVTDFQKKSVIFVKMAGRGQICQKYQGTETFPLREPNGLALNTRDHYVIVIDSHSSRLHVVSPSGRFLGMVDTPLDNDEPCKAAIFIPSDSIPLLAIAYSNGNVSTYRILDR</sequence>
<dbReference type="SUPFAM" id="SSF57850">
    <property type="entry name" value="RING/U-box"/>
    <property type="match status" value="1"/>
</dbReference>
<dbReference type="RefSeq" id="XP_022305320.1">
    <property type="nucleotide sequence ID" value="XM_022449612.1"/>
</dbReference>
<dbReference type="GO" id="GO:0000209">
    <property type="term" value="P:protein polyubiquitination"/>
    <property type="evidence" value="ECO:0007669"/>
    <property type="project" value="TreeGrafter"/>
</dbReference>
<feature type="compositionally biased region" description="Low complexity" evidence="5">
    <location>
        <begin position="336"/>
        <end position="345"/>
    </location>
</feature>
<evidence type="ECO:0000256" key="4">
    <source>
        <dbReference type="PROSITE-ProRule" id="PRU00024"/>
    </source>
</evidence>
<feature type="region of interest" description="Disordered" evidence="5">
    <location>
        <begin position="403"/>
        <end position="512"/>
    </location>
</feature>
<dbReference type="PANTHER" id="PTHR24104:SF25">
    <property type="entry name" value="PROTEIN LIN-41"/>
    <property type="match status" value="1"/>
</dbReference>
<dbReference type="Pfam" id="PF00097">
    <property type="entry name" value="zf-C3HC4"/>
    <property type="match status" value="1"/>
</dbReference>
<dbReference type="GO" id="GO:0008270">
    <property type="term" value="F:zinc ion binding"/>
    <property type="evidence" value="ECO:0007669"/>
    <property type="project" value="UniProtKB-KW"/>
</dbReference>
<keyword evidence="8" id="KW-1185">Reference proteome</keyword>
<dbReference type="GO" id="GO:0043161">
    <property type="term" value="P:proteasome-mediated ubiquitin-dependent protein catabolic process"/>
    <property type="evidence" value="ECO:0007669"/>
    <property type="project" value="TreeGrafter"/>
</dbReference>
<feature type="region of interest" description="Disordered" evidence="5">
    <location>
        <begin position="309"/>
        <end position="367"/>
    </location>
</feature>
<dbReference type="InterPro" id="IPR000315">
    <property type="entry name" value="Znf_B-box"/>
</dbReference>
<evidence type="ECO:0000313" key="10">
    <source>
        <dbReference type="RefSeq" id="XP_022305320.1"/>
    </source>
</evidence>
<dbReference type="SMART" id="SM00184">
    <property type="entry name" value="RING"/>
    <property type="match status" value="1"/>
</dbReference>
<dbReference type="GO" id="GO:0061630">
    <property type="term" value="F:ubiquitin protein ligase activity"/>
    <property type="evidence" value="ECO:0007669"/>
    <property type="project" value="TreeGrafter"/>
</dbReference>
<evidence type="ECO:0000259" key="7">
    <source>
        <dbReference type="PROSITE" id="PS50119"/>
    </source>
</evidence>
<dbReference type="GeneID" id="111112211"/>
<dbReference type="Gene3D" id="3.30.40.10">
    <property type="entry name" value="Zinc/RING finger domain, C3HC4 (zinc finger)"/>
    <property type="match status" value="1"/>
</dbReference>
<evidence type="ECO:0000256" key="5">
    <source>
        <dbReference type="SAM" id="MobiDB-lite"/>
    </source>
</evidence>
<dbReference type="InterPro" id="IPR011042">
    <property type="entry name" value="6-blade_b-propeller_TolB-like"/>
</dbReference>
<dbReference type="Gene3D" id="2.120.10.30">
    <property type="entry name" value="TolB, C-terminal domain"/>
    <property type="match status" value="1"/>
</dbReference>
<proteinExistence type="predicted"/>
<evidence type="ECO:0000256" key="1">
    <source>
        <dbReference type="ARBA" id="ARBA00022723"/>
    </source>
</evidence>
<dbReference type="SUPFAM" id="SSF101898">
    <property type="entry name" value="NHL repeat"/>
    <property type="match status" value="1"/>
</dbReference>
<keyword evidence="1" id="KW-0479">Metal-binding</keyword>
<dbReference type="PROSITE" id="PS00518">
    <property type="entry name" value="ZF_RING_1"/>
    <property type="match status" value="1"/>
</dbReference>
<dbReference type="SUPFAM" id="SSF57845">
    <property type="entry name" value="B-box zinc-binding domain"/>
    <property type="match status" value="1"/>
</dbReference>
<evidence type="ECO:0000256" key="2">
    <source>
        <dbReference type="ARBA" id="ARBA00022771"/>
    </source>
</evidence>
<evidence type="ECO:0000313" key="8">
    <source>
        <dbReference type="Proteomes" id="UP000694844"/>
    </source>
</evidence>
<dbReference type="Proteomes" id="UP000694844">
    <property type="component" value="Chromosome 9"/>
</dbReference>
<dbReference type="InterPro" id="IPR017907">
    <property type="entry name" value="Znf_RING_CS"/>
</dbReference>
<dbReference type="RefSeq" id="XP_022305319.1">
    <property type="nucleotide sequence ID" value="XM_022449611.1"/>
</dbReference>
<dbReference type="InterPro" id="IPR001841">
    <property type="entry name" value="Znf_RING"/>
</dbReference>
<dbReference type="PANTHER" id="PTHR24104">
    <property type="entry name" value="E3 UBIQUITIN-PROTEIN LIGASE NHLRC1-RELATED"/>
    <property type="match status" value="1"/>
</dbReference>
<dbReference type="Gene3D" id="3.30.160.60">
    <property type="entry name" value="Classic Zinc Finger"/>
    <property type="match status" value="1"/>
</dbReference>
<dbReference type="KEGG" id="cvn:111112211"/>
<feature type="compositionally biased region" description="Polar residues" evidence="5">
    <location>
        <begin position="314"/>
        <end position="324"/>
    </location>
</feature>
<dbReference type="PROSITE" id="PS50119">
    <property type="entry name" value="ZF_BBOX"/>
    <property type="match status" value="1"/>
</dbReference>
<dbReference type="InterPro" id="IPR018957">
    <property type="entry name" value="Znf_C3HC4_RING-type"/>
</dbReference>
<keyword evidence="2 4" id="KW-0863">Zinc-finger</keyword>
<name>A0A8B8BPS4_CRAVI</name>
<evidence type="ECO:0000259" key="6">
    <source>
        <dbReference type="PROSITE" id="PS50089"/>
    </source>
</evidence>
<evidence type="ECO:0000256" key="3">
    <source>
        <dbReference type="ARBA" id="ARBA00022833"/>
    </source>
</evidence>
<feature type="compositionally biased region" description="Acidic residues" evidence="5">
    <location>
        <begin position="346"/>
        <end position="356"/>
    </location>
</feature>
<dbReference type="InterPro" id="IPR013083">
    <property type="entry name" value="Znf_RING/FYVE/PHD"/>
</dbReference>
<feature type="compositionally biased region" description="Basic and acidic residues" evidence="5">
    <location>
        <begin position="502"/>
        <end position="512"/>
    </location>
</feature>
<keyword evidence="3" id="KW-0862">Zinc</keyword>
<evidence type="ECO:0000313" key="9">
    <source>
        <dbReference type="RefSeq" id="XP_022305319.1"/>
    </source>
</evidence>
<gene>
    <name evidence="9 10" type="primary">LOC111112211</name>
</gene>
<dbReference type="OrthoDB" id="6131198at2759"/>
<protein>
    <submittedName>
        <fullName evidence="9 10">Tripartite motif-containing protein 55-like</fullName>
    </submittedName>
</protein>
<feature type="domain" description="B box-type" evidence="7">
    <location>
        <begin position="86"/>
        <end position="127"/>
    </location>
</feature>
<feature type="domain" description="RING-type" evidence="6">
    <location>
        <begin position="10"/>
        <end position="53"/>
    </location>
</feature>
<accession>A0A8B8BPS4</accession>
<dbReference type="InterPro" id="IPR050952">
    <property type="entry name" value="TRIM-NHL_E3_ligases"/>
</dbReference>
<organism evidence="8 10">
    <name type="scientific">Crassostrea virginica</name>
    <name type="common">Eastern oyster</name>
    <dbReference type="NCBI Taxonomy" id="6565"/>
    <lineage>
        <taxon>Eukaryota</taxon>
        <taxon>Metazoa</taxon>
        <taxon>Spiralia</taxon>
        <taxon>Lophotrochozoa</taxon>
        <taxon>Mollusca</taxon>
        <taxon>Bivalvia</taxon>
        <taxon>Autobranchia</taxon>
        <taxon>Pteriomorphia</taxon>
        <taxon>Ostreida</taxon>
        <taxon>Ostreoidea</taxon>
        <taxon>Ostreidae</taxon>
        <taxon>Crassostrea</taxon>
    </lineage>
</organism>
<dbReference type="PROSITE" id="PS50089">
    <property type="entry name" value="ZF_RING_2"/>
    <property type="match status" value="1"/>
</dbReference>
<dbReference type="AlphaFoldDB" id="A0A8B8BPS4"/>